<dbReference type="Proteomes" id="UP001158050">
    <property type="component" value="Unassembled WGS sequence"/>
</dbReference>
<feature type="signal peptide" evidence="2">
    <location>
        <begin position="1"/>
        <end position="22"/>
    </location>
</feature>
<evidence type="ECO:0000313" key="5">
    <source>
        <dbReference type="Proteomes" id="UP001158050"/>
    </source>
</evidence>
<gene>
    <name evidence="4" type="ORF">SAMN05421679_102466</name>
</gene>
<dbReference type="Pfam" id="PF26628">
    <property type="entry name" value="DUF8202"/>
    <property type="match status" value="1"/>
</dbReference>
<evidence type="ECO:0000259" key="3">
    <source>
        <dbReference type="Pfam" id="PF26628"/>
    </source>
</evidence>
<evidence type="ECO:0000313" key="4">
    <source>
        <dbReference type="EMBL" id="SMP90872.1"/>
    </source>
</evidence>
<evidence type="ECO:0000256" key="2">
    <source>
        <dbReference type="SAM" id="SignalP"/>
    </source>
</evidence>
<organism evidence="4 5">
    <name type="scientific">Epilithonimonas pallida</name>
    <dbReference type="NCBI Taxonomy" id="373671"/>
    <lineage>
        <taxon>Bacteria</taxon>
        <taxon>Pseudomonadati</taxon>
        <taxon>Bacteroidota</taxon>
        <taxon>Flavobacteriia</taxon>
        <taxon>Flavobacteriales</taxon>
        <taxon>Weeksellaceae</taxon>
        <taxon>Chryseobacterium group</taxon>
        <taxon>Epilithonimonas</taxon>
    </lineage>
</organism>
<dbReference type="InterPro" id="IPR026444">
    <property type="entry name" value="Secre_tail"/>
</dbReference>
<feature type="domain" description="DUF8202" evidence="3">
    <location>
        <begin position="167"/>
        <end position="329"/>
    </location>
</feature>
<dbReference type="NCBIfam" id="TIGR04183">
    <property type="entry name" value="Por_Secre_tail"/>
    <property type="match status" value="1"/>
</dbReference>
<protein>
    <submittedName>
        <fullName evidence="4">Por secretion system C-terminal sorting domain-containing protein</fullName>
    </submittedName>
</protein>
<accession>A0ABY1R2A8</accession>
<name>A0ABY1R2A8_9FLAO</name>
<keyword evidence="1 2" id="KW-0732">Signal</keyword>
<dbReference type="InterPro" id="IPR058515">
    <property type="entry name" value="DUF8202"/>
</dbReference>
<reference evidence="4 5" key="1">
    <citation type="submission" date="2017-05" db="EMBL/GenBank/DDBJ databases">
        <authorList>
            <person name="Varghese N."/>
            <person name="Submissions S."/>
        </authorList>
    </citation>
    <scope>NUCLEOTIDE SEQUENCE [LARGE SCALE GENOMIC DNA]</scope>
    <source>
        <strain evidence="4 5">DSM 18015</strain>
    </source>
</reference>
<comment type="caution">
    <text evidence="4">The sequence shown here is derived from an EMBL/GenBank/DDBJ whole genome shotgun (WGS) entry which is preliminary data.</text>
</comment>
<feature type="chain" id="PRO_5046249272" evidence="2">
    <location>
        <begin position="23"/>
        <end position="617"/>
    </location>
</feature>
<keyword evidence="5" id="KW-1185">Reference proteome</keyword>
<dbReference type="RefSeq" id="WP_283415949.1">
    <property type="nucleotide sequence ID" value="NZ_FXUO01000002.1"/>
</dbReference>
<proteinExistence type="predicted"/>
<sequence>MLKRIKKLSLVLSLFFLQSHLAQTLSSFGNVADLILKKSLVTEPVSSDTLAGRLINYHFVKDTLTNSAVINTKYKLNQLSLFIVGNKFEINADKVIYGKVGSTVITNQGIFDYADTLKVEPSVASQIITYGKHDKSTGSFIYLPKINDSNLLIPELLIFKRNLSKKEKQQIESYLSIKYGISINYFSEKNYLSSAGDVLWNYKKNKKYGYHITGIGRDDLFGLYQKQSKNSGDNSLIMSIDNLKRLNSQNAGSLNDNEFLLWGDNNEDIVFKESDLLSYHPGKDLKRLWKAQIKSQDNLKTNLYFNLKDVETGNQIPKLKIFRTTENYQSEIFELFNGEKMNDSIYVYRNIAWDTDHNGNDYFTLNNDISNEDISIVSDCNELKNGLVKIRLPDNFSFYSYKLVNVKTNTTIADIQNSNSNPLVLNNIFPSQYKITINKNGHDIIRSFDIQDISNQNIEDNYLWQGEPIELDLNYETYQYMLTSPDGSTNSLAPFLLNGLGEYTLNVKNKQGCILEKKLYVLNQTDYATKDQNSIFKEIKLFPNPTHDGNVNIKIVLKSPKNISIQIYNALGRLIKEAKYDNTANVDALLSIPPVIGYYNVKIFIPEESKGYNLLIN</sequence>
<evidence type="ECO:0000256" key="1">
    <source>
        <dbReference type="ARBA" id="ARBA00022729"/>
    </source>
</evidence>
<dbReference type="EMBL" id="FXUO01000002">
    <property type="protein sequence ID" value="SMP90872.1"/>
    <property type="molecule type" value="Genomic_DNA"/>
</dbReference>